<dbReference type="RefSeq" id="XP_025380861.1">
    <property type="nucleotide sequence ID" value="XM_025524350.1"/>
</dbReference>
<dbReference type="GeneID" id="37046266"/>
<sequence length="113" mass="11719">MVSAQTMVNLALFALVGLLSPFISAAPQGGTIILPAVQVQVFDQPGCRGIATNSTRGKCEVRGQQSNTSCLTTKIASFVIHGLASNSQPGQCHDVTGDYRSVSCEAGDFCALS</sequence>
<dbReference type="Proteomes" id="UP000245768">
    <property type="component" value="Unassembled WGS sequence"/>
</dbReference>
<organism evidence="2 3">
    <name type="scientific">Acaromyces ingoldii</name>
    <dbReference type="NCBI Taxonomy" id="215250"/>
    <lineage>
        <taxon>Eukaryota</taxon>
        <taxon>Fungi</taxon>
        <taxon>Dikarya</taxon>
        <taxon>Basidiomycota</taxon>
        <taxon>Ustilaginomycotina</taxon>
        <taxon>Exobasidiomycetes</taxon>
        <taxon>Exobasidiales</taxon>
        <taxon>Cryptobasidiaceae</taxon>
        <taxon>Acaromyces</taxon>
    </lineage>
</organism>
<accession>A0A316Z049</accession>
<gene>
    <name evidence="2" type="ORF">FA10DRAFT_290815</name>
</gene>
<evidence type="ECO:0000313" key="2">
    <source>
        <dbReference type="EMBL" id="PWN93663.1"/>
    </source>
</evidence>
<protein>
    <submittedName>
        <fullName evidence="2">Uncharacterized protein</fullName>
    </submittedName>
</protein>
<feature type="chain" id="PRO_5016347488" evidence="1">
    <location>
        <begin position="26"/>
        <end position="113"/>
    </location>
</feature>
<evidence type="ECO:0000256" key="1">
    <source>
        <dbReference type="SAM" id="SignalP"/>
    </source>
</evidence>
<dbReference type="EMBL" id="KZ819634">
    <property type="protein sequence ID" value="PWN93663.1"/>
    <property type="molecule type" value="Genomic_DNA"/>
</dbReference>
<reference evidence="2 3" key="1">
    <citation type="journal article" date="2018" name="Mol. Biol. Evol.">
        <title>Broad Genomic Sampling Reveals a Smut Pathogenic Ancestry of the Fungal Clade Ustilaginomycotina.</title>
        <authorList>
            <person name="Kijpornyongpan T."/>
            <person name="Mondo S.J."/>
            <person name="Barry K."/>
            <person name="Sandor L."/>
            <person name="Lee J."/>
            <person name="Lipzen A."/>
            <person name="Pangilinan J."/>
            <person name="LaButti K."/>
            <person name="Hainaut M."/>
            <person name="Henrissat B."/>
            <person name="Grigoriev I.V."/>
            <person name="Spatafora J.W."/>
            <person name="Aime M.C."/>
        </authorList>
    </citation>
    <scope>NUCLEOTIDE SEQUENCE [LARGE SCALE GENOMIC DNA]</scope>
    <source>
        <strain evidence="2 3">MCA 4198</strain>
    </source>
</reference>
<keyword evidence="1" id="KW-0732">Signal</keyword>
<evidence type="ECO:0000313" key="3">
    <source>
        <dbReference type="Proteomes" id="UP000245768"/>
    </source>
</evidence>
<keyword evidence="3" id="KW-1185">Reference proteome</keyword>
<feature type="signal peptide" evidence="1">
    <location>
        <begin position="1"/>
        <end position="25"/>
    </location>
</feature>
<name>A0A316Z049_9BASI</name>
<dbReference type="AlphaFoldDB" id="A0A316Z049"/>
<proteinExistence type="predicted"/>
<dbReference type="InParanoid" id="A0A316Z049"/>